<gene>
    <name evidence="1" type="ORF">RE474_13300</name>
</gene>
<dbReference type="RefSeq" id="WP_309310846.1">
    <property type="nucleotide sequence ID" value="NZ_CP133592.1"/>
</dbReference>
<keyword evidence="2" id="KW-1185">Reference proteome</keyword>
<sequence length="104" mass="11829">MSDAVGFVVVYNKPDDTKKFDTRYQEHLGLFNKTFGDIVENTRILKLDDEIFYQFSIVEFKPGTDFDALMNSSEMKAVIGDVLTFVPEDKVKLLPITQALPCSQ</sequence>
<protein>
    <submittedName>
        <fullName evidence="1">Uncharacterized protein</fullName>
    </submittedName>
</protein>
<evidence type="ECO:0000313" key="1">
    <source>
        <dbReference type="EMBL" id="WMW25038.1"/>
    </source>
</evidence>
<name>A0AA51UL09_9EURY</name>
<dbReference type="EMBL" id="CP133592">
    <property type="protein sequence ID" value="WMW25038.1"/>
    <property type="molecule type" value="Genomic_DNA"/>
</dbReference>
<accession>A0AA51UL09</accession>
<proteinExistence type="predicted"/>
<dbReference type="Proteomes" id="UP001182908">
    <property type="component" value="Chromosome"/>
</dbReference>
<organism evidence="1 2">
    <name type="scientific">Methanolobus sediminis</name>
    <dbReference type="NCBI Taxonomy" id="3072978"/>
    <lineage>
        <taxon>Archaea</taxon>
        <taxon>Methanobacteriati</taxon>
        <taxon>Methanobacteriota</taxon>
        <taxon>Stenosarchaea group</taxon>
        <taxon>Methanomicrobia</taxon>
        <taxon>Methanosarcinales</taxon>
        <taxon>Methanosarcinaceae</taxon>
        <taxon>Methanolobus</taxon>
    </lineage>
</organism>
<dbReference type="GeneID" id="84233711"/>
<evidence type="ECO:0000313" key="2">
    <source>
        <dbReference type="Proteomes" id="UP001182908"/>
    </source>
</evidence>
<dbReference type="Gene3D" id="3.30.70.100">
    <property type="match status" value="1"/>
</dbReference>
<dbReference type="SUPFAM" id="SSF54909">
    <property type="entry name" value="Dimeric alpha+beta barrel"/>
    <property type="match status" value="1"/>
</dbReference>
<dbReference type="InterPro" id="IPR011008">
    <property type="entry name" value="Dimeric_a/b-barrel"/>
</dbReference>
<dbReference type="KEGG" id="mseb:RE474_13300"/>
<reference evidence="1 2" key="1">
    <citation type="submission" date="2023-08" db="EMBL/GenBank/DDBJ databases">
        <title>Methanolobus mangrovi sp. nov. and Methanolobus sediminis sp. nov, two novel methylotrophic methanogens isolated from mangrove sediments in China.</title>
        <authorList>
            <person name="Zhou J."/>
        </authorList>
    </citation>
    <scope>NUCLEOTIDE SEQUENCE [LARGE SCALE GENOMIC DNA]</scope>
    <source>
        <strain evidence="1 2">FTZ6</strain>
    </source>
</reference>
<dbReference type="AlphaFoldDB" id="A0AA51UL09"/>